<organism evidence="5 6">
    <name type="scientific">Acrasis kona</name>
    <dbReference type="NCBI Taxonomy" id="1008807"/>
    <lineage>
        <taxon>Eukaryota</taxon>
        <taxon>Discoba</taxon>
        <taxon>Heterolobosea</taxon>
        <taxon>Tetramitia</taxon>
        <taxon>Eutetramitia</taxon>
        <taxon>Acrasidae</taxon>
        <taxon>Acrasis</taxon>
    </lineage>
</organism>
<dbReference type="PROSITE" id="PS50088">
    <property type="entry name" value="ANK_REPEAT"/>
    <property type="match status" value="1"/>
</dbReference>
<evidence type="ECO:0000256" key="1">
    <source>
        <dbReference type="ARBA" id="ARBA00022737"/>
    </source>
</evidence>
<evidence type="ECO:0000256" key="3">
    <source>
        <dbReference type="PROSITE-ProRule" id="PRU00023"/>
    </source>
</evidence>
<dbReference type="EMBL" id="JAOPGA020001316">
    <property type="protein sequence ID" value="KAL0487195.1"/>
    <property type="molecule type" value="Genomic_DNA"/>
</dbReference>
<dbReference type="SMART" id="SM00225">
    <property type="entry name" value="BTB"/>
    <property type="match status" value="1"/>
</dbReference>
<dbReference type="InterPro" id="IPR044515">
    <property type="entry name" value="ABTB1"/>
</dbReference>
<proteinExistence type="predicted"/>
<dbReference type="GO" id="GO:0005737">
    <property type="term" value="C:cytoplasm"/>
    <property type="evidence" value="ECO:0007669"/>
    <property type="project" value="TreeGrafter"/>
</dbReference>
<protein>
    <submittedName>
        <fullName evidence="5">Ankyrin repeat and BTB/POZ domain-containing protein</fullName>
    </submittedName>
</protein>
<feature type="domain" description="BTB" evidence="4">
    <location>
        <begin position="307"/>
        <end position="385"/>
    </location>
</feature>
<dbReference type="SUPFAM" id="SSF54695">
    <property type="entry name" value="POZ domain"/>
    <property type="match status" value="1"/>
</dbReference>
<dbReference type="Gene3D" id="3.30.710.10">
    <property type="entry name" value="Potassium Channel Kv1.1, Chain A"/>
    <property type="match status" value="1"/>
</dbReference>
<evidence type="ECO:0000313" key="5">
    <source>
        <dbReference type="EMBL" id="KAL0487195.1"/>
    </source>
</evidence>
<dbReference type="Pfam" id="PF00651">
    <property type="entry name" value="BTB"/>
    <property type="match status" value="1"/>
</dbReference>
<dbReference type="PROSITE" id="PS50297">
    <property type="entry name" value="ANK_REP_REGION"/>
    <property type="match status" value="1"/>
</dbReference>
<keyword evidence="6" id="KW-1185">Reference proteome</keyword>
<keyword evidence="1" id="KW-0677">Repeat</keyword>
<dbReference type="InterPro" id="IPR002110">
    <property type="entry name" value="Ankyrin_rpt"/>
</dbReference>
<dbReference type="Proteomes" id="UP001431209">
    <property type="component" value="Unassembled WGS sequence"/>
</dbReference>
<dbReference type="InterPro" id="IPR000210">
    <property type="entry name" value="BTB/POZ_dom"/>
</dbReference>
<dbReference type="AlphaFoldDB" id="A0AAW2ZCM5"/>
<dbReference type="InterPro" id="IPR036770">
    <property type="entry name" value="Ankyrin_rpt-contain_sf"/>
</dbReference>
<evidence type="ECO:0000259" key="4">
    <source>
        <dbReference type="PROSITE" id="PS50097"/>
    </source>
</evidence>
<dbReference type="Pfam" id="PF12796">
    <property type="entry name" value="Ank_2"/>
    <property type="match status" value="1"/>
</dbReference>
<dbReference type="InterPro" id="IPR011333">
    <property type="entry name" value="SKP1/BTB/POZ_sf"/>
</dbReference>
<dbReference type="Gene3D" id="1.25.40.20">
    <property type="entry name" value="Ankyrin repeat-containing domain"/>
    <property type="match status" value="1"/>
</dbReference>
<dbReference type="PANTHER" id="PTHR46231">
    <property type="entry name" value="ANKYRIN REPEAT AND BTB/POZ DOMAIN-CONTAINING PROTEIN 1"/>
    <property type="match status" value="1"/>
</dbReference>
<evidence type="ECO:0000256" key="2">
    <source>
        <dbReference type="ARBA" id="ARBA00023043"/>
    </source>
</evidence>
<dbReference type="PANTHER" id="PTHR46231:SF1">
    <property type="entry name" value="ANKYRIN REPEAT AND BTB_POZ DOMAIN-CONTAINING PROTEIN 1"/>
    <property type="match status" value="1"/>
</dbReference>
<dbReference type="SUPFAM" id="SSF48403">
    <property type="entry name" value="Ankyrin repeat"/>
    <property type="match status" value="1"/>
</dbReference>
<accession>A0AAW2ZCM5</accession>
<sequence length="498" mass="57370">MTDVFQEFATGTLSQVMTIFEEHYHFLNEENKYGRTPLYIAAHAGREDIVKYLLSIGATDDENHTAYTSALTNKCRDLLRPEKNSKKAVRKVTKKNYKHVFQNLTQFCKISKKEAEDRDNDQTPSMGGFIYFVVSTVDGKEITTHQEYYKIHLNVILCRLGSLTTKTCEALEWLTSNLNNLTNHKNVPYDLVDCLINYLYTGSLKYQTNNCNLLELVSSNSPKMPHHIQALLGLAKVCEELHLDVLSGLVLKQLSILNKIKDKQDVVPGHQIDEQVELCSKHLSILCNLNPEIVTGDPVIDYMSTTVDIKLSSTESTEEYLYCHQDILVYSSDYFKVALTGQFAEAQEIVNRGLAMYSLQVENCSFEMLSSLVGYLYTGTCLVTDTNAVGLIFLYNFLDLPIGLKRKCEEYILNNIARFDNLYDVLHIAYSCHNNILWWRTIKQLSYQVPGNMKYFYKLRYVPWIEWPHHIEDIKERIRTGEWRGHELTYLDSAPIVH</sequence>
<keyword evidence="2 3" id="KW-0040">ANK repeat</keyword>
<dbReference type="PROSITE" id="PS50097">
    <property type="entry name" value="BTB"/>
    <property type="match status" value="1"/>
</dbReference>
<feature type="repeat" description="ANK" evidence="3">
    <location>
        <begin position="33"/>
        <end position="65"/>
    </location>
</feature>
<dbReference type="SMART" id="SM00248">
    <property type="entry name" value="ANK"/>
    <property type="match status" value="1"/>
</dbReference>
<reference evidence="5 6" key="1">
    <citation type="submission" date="2024-03" db="EMBL/GenBank/DDBJ databases">
        <title>The Acrasis kona genome and developmental transcriptomes reveal deep origins of eukaryotic multicellular pathways.</title>
        <authorList>
            <person name="Sheikh S."/>
            <person name="Fu C.-J."/>
            <person name="Brown M.W."/>
            <person name="Baldauf S.L."/>
        </authorList>
    </citation>
    <scope>NUCLEOTIDE SEQUENCE [LARGE SCALE GENOMIC DNA]</scope>
    <source>
        <strain evidence="5 6">ATCC MYA-3509</strain>
    </source>
</reference>
<gene>
    <name evidence="5" type="ORF">AKO1_012168</name>
</gene>
<comment type="caution">
    <text evidence="5">The sequence shown here is derived from an EMBL/GenBank/DDBJ whole genome shotgun (WGS) entry which is preliminary data.</text>
</comment>
<dbReference type="GO" id="GO:0000151">
    <property type="term" value="C:ubiquitin ligase complex"/>
    <property type="evidence" value="ECO:0007669"/>
    <property type="project" value="TreeGrafter"/>
</dbReference>
<name>A0AAW2ZCM5_9EUKA</name>
<evidence type="ECO:0000313" key="6">
    <source>
        <dbReference type="Proteomes" id="UP001431209"/>
    </source>
</evidence>